<dbReference type="InterPro" id="IPR002060">
    <property type="entry name" value="Squ/phyt_synthse"/>
</dbReference>
<dbReference type="AlphaFoldDB" id="A0A369AQ84"/>
<sequence>MQPRPAPITHYENFPVASLLCPPRLRPAVAAIYHFARTADDIADEGHASAAARLADLAAYAAELHAVAAGRPPAPRWAAVFGPLQWALQRHQLPVPLLADLLDAFRQDVEKTHAGAGYADRAELLDYCRRSANPIGRLLLHLYGVHDAAAQQESDAICTALQLINFWQDLSVDIPRGRYYLCAADCVRHGVQQADVLALRLTPEISNLIADYVDWTGTIMQKGMKLVHRVPGRMGWELRLVVQGGLRVLGKVQALRGASLHTRPRLRAWDAAPLLWHALRM</sequence>
<accession>A0A369AQ84</accession>
<dbReference type="NCBIfam" id="TIGR03464">
    <property type="entry name" value="HpnC"/>
    <property type="match status" value="1"/>
</dbReference>
<name>A0A369AQ84_9BURK</name>
<protein>
    <submittedName>
        <fullName evidence="1">Squalene synthase HpnC</fullName>
    </submittedName>
</protein>
<keyword evidence="2" id="KW-1185">Reference proteome</keyword>
<comment type="caution">
    <text evidence="1">The sequence shown here is derived from an EMBL/GenBank/DDBJ whole genome shotgun (WGS) entry which is preliminary data.</text>
</comment>
<dbReference type="InterPro" id="IPR017827">
    <property type="entry name" value="HSQ_synthase_HpnC"/>
</dbReference>
<dbReference type="SFLD" id="SFLDG01018">
    <property type="entry name" value="Squalene/Phytoene_Synthase_Lik"/>
    <property type="match status" value="1"/>
</dbReference>
<organism evidence="1 2">
    <name type="scientific">Extensimonas vulgaris</name>
    <dbReference type="NCBI Taxonomy" id="1031594"/>
    <lineage>
        <taxon>Bacteria</taxon>
        <taxon>Pseudomonadati</taxon>
        <taxon>Pseudomonadota</taxon>
        <taxon>Betaproteobacteria</taxon>
        <taxon>Burkholderiales</taxon>
        <taxon>Comamonadaceae</taxon>
        <taxon>Extensimonas</taxon>
    </lineage>
</organism>
<dbReference type="SUPFAM" id="SSF48576">
    <property type="entry name" value="Terpenoid synthases"/>
    <property type="match status" value="1"/>
</dbReference>
<dbReference type="InterPro" id="IPR008949">
    <property type="entry name" value="Isoprenoid_synthase_dom_sf"/>
</dbReference>
<dbReference type="Gene3D" id="1.10.600.10">
    <property type="entry name" value="Farnesyl Diphosphate Synthase"/>
    <property type="match status" value="1"/>
</dbReference>
<dbReference type="SFLD" id="SFLDS00005">
    <property type="entry name" value="Isoprenoid_Synthase_Type_I"/>
    <property type="match status" value="1"/>
</dbReference>
<dbReference type="EMBL" id="QPJU01000001">
    <property type="protein sequence ID" value="RCX11530.1"/>
    <property type="molecule type" value="Genomic_DNA"/>
</dbReference>
<dbReference type="InterPro" id="IPR044843">
    <property type="entry name" value="Trans_IPPS_bact-type"/>
</dbReference>
<dbReference type="Pfam" id="PF00494">
    <property type="entry name" value="SQS_PSY"/>
    <property type="match status" value="1"/>
</dbReference>
<reference evidence="1 2" key="1">
    <citation type="submission" date="2018-07" db="EMBL/GenBank/DDBJ databases">
        <title>Genomic Encyclopedia of Type Strains, Phase IV (KMG-IV): sequencing the most valuable type-strain genomes for metagenomic binning, comparative biology and taxonomic classification.</title>
        <authorList>
            <person name="Goeker M."/>
        </authorList>
    </citation>
    <scope>NUCLEOTIDE SEQUENCE [LARGE SCALE GENOMIC DNA]</scope>
    <source>
        <strain evidence="1 2">DSM 100911</strain>
    </source>
</reference>
<dbReference type="PANTHER" id="PTHR31480">
    <property type="entry name" value="BIFUNCTIONAL LYCOPENE CYCLASE/PHYTOENE SYNTHASE"/>
    <property type="match status" value="1"/>
</dbReference>
<dbReference type="Proteomes" id="UP000252174">
    <property type="component" value="Unassembled WGS sequence"/>
</dbReference>
<dbReference type="SFLD" id="SFLDG01212">
    <property type="entry name" value="Phytoene_synthase_like"/>
    <property type="match status" value="1"/>
</dbReference>
<dbReference type="RefSeq" id="WP_241659328.1">
    <property type="nucleotide sequence ID" value="NZ_QPJU01000001.1"/>
</dbReference>
<dbReference type="GO" id="GO:0004311">
    <property type="term" value="F:geranylgeranyl diphosphate synthase activity"/>
    <property type="evidence" value="ECO:0007669"/>
    <property type="project" value="InterPro"/>
</dbReference>
<proteinExistence type="predicted"/>
<gene>
    <name evidence="1" type="ORF">DFR45_10152</name>
</gene>
<evidence type="ECO:0000313" key="1">
    <source>
        <dbReference type="EMBL" id="RCX11530.1"/>
    </source>
</evidence>
<evidence type="ECO:0000313" key="2">
    <source>
        <dbReference type="Proteomes" id="UP000252174"/>
    </source>
</evidence>